<keyword evidence="2" id="KW-1185">Reference proteome</keyword>
<evidence type="ECO:0000313" key="2">
    <source>
        <dbReference type="Proteomes" id="UP001302719"/>
    </source>
</evidence>
<reference evidence="1 2" key="1">
    <citation type="submission" date="2023-01" db="EMBL/GenBank/DDBJ databases">
        <title>Cultivation and genomic characterization of new, ubiquitous marine nitrite-oxidizing bacteria from the Nitrospirales.</title>
        <authorList>
            <person name="Mueller A.J."/>
            <person name="Daebeler A."/>
            <person name="Herbold C.W."/>
            <person name="Kirkegaard R.H."/>
            <person name="Daims H."/>
        </authorList>
    </citation>
    <scope>NUCLEOTIDE SEQUENCE [LARGE SCALE GENOMIC DNA]</scope>
    <source>
        <strain evidence="1 2">VA</strain>
    </source>
</reference>
<dbReference type="RefSeq" id="WP_312643261.1">
    <property type="nucleotide sequence ID" value="NZ_CP116967.1"/>
</dbReference>
<gene>
    <name evidence="1" type="ORF">PP769_19010</name>
</gene>
<dbReference type="KEGG" id="nall:PP769_19010"/>
<protein>
    <submittedName>
        <fullName evidence="1">Uncharacterized protein</fullName>
    </submittedName>
</protein>
<dbReference type="AlphaFoldDB" id="A0AA96JYX8"/>
<name>A0AA96JYX8_9BACT</name>
<organism evidence="1 2">
    <name type="scientific">Candidatus Nitrospira allomarina</name>
    <dbReference type="NCBI Taxonomy" id="3020900"/>
    <lineage>
        <taxon>Bacteria</taxon>
        <taxon>Pseudomonadati</taxon>
        <taxon>Nitrospirota</taxon>
        <taxon>Nitrospiria</taxon>
        <taxon>Nitrospirales</taxon>
        <taxon>Nitrospiraceae</taxon>
        <taxon>Nitrospira</taxon>
    </lineage>
</organism>
<proteinExistence type="predicted"/>
<dbReference type="Proteomes" id="UP001302719">
    <property type="component" value="Chromosome"/>
</dbReference>
<evidence type="ECO:0000313" key="1">
    <source>
        <dbReference type="EMBL" id="WNM58034.1"/>
    </source>
</evidence>
<dbReference type="EMBL" id="CP116967">
    <property type="protein sequence ID" value="WNM58034.1"/>
    <property type="molecule type" value="Genomic_DNA"/>
</dbReference>
<sequence length="119" mass="13605">MASCALAPEDRKAYGKEVGEILVRNHGKKKFYSPQEVKTASSQSRFGMDWHCWAMCLYTSPSDFETYHRSVGQTCEYGSMKAEMTFAMTDGASESWFNLDVSWLDWPDIELSSVFDFLD</sequence>
<accession>A0AA96JYX8</accession>